<dbReference type="EMBL" id="PDJI01000004">
    <property type="protein sequence ID" value="PFG37911.1"/>
    <property type="molecule type" value="Genomic_DNA"/>
</dbReference>
<dbReference type="Proteomes" id="UP000222106">
    <property type="component" value="Unassembled WGS sequence"/>
</dbReference>
<dbReference type="InterPro" id="IPR006037">
    <property type="entry name" value="RCK_C"/>
</dbReference>
<dbReference type="InterPro" id="IPR003148">
    <property type="entry name" value="RCK_N"/>
</dbReference>
<dbReference type="Gene3D" id="3.30.70.1450">
    <property type="entry name" value="Regulator of K+ conductance, C-terminal domain"/>
    <property type="match status" value="1"/>
</dbReference>
<dbReference type="Pfam" id="PF02254">
    <property type="entry name" value="TrkA_N"/>
    <property type="match status" value="1"/>
</dbReference>
<organism evidence="3 4">
    <name type="scientific">Georgenia soli</name>
    <dbReference type="NCBI Taxonomy" id="638953"/>
    <lineage>
        <taxon>Bacteria</taxon>
        <taxon>Bacillati</taxon>
        <taxon>Actinomycetota</taxon>
        <taxon>Actinomycetes</taxon>
        <taxon>Micrococcales</taxon>
        <taxon>Bogoriellaceae</taxon>
        <taxon>Georgenia</taxon>
    </lineage>
</organism>
<dbReference type="AlphaFoldDB" id="A0A2A9EHB3"/>
<accession>A0A2A9EHB3</accession>
<dbReference type="PROSITE" id="PS51202">
    <property type="entry name" value="RCK_C"/>
    <property type="match status" value="1"/>
</dbReference>
<comment type="caution">
    <text evidence="3">The sequence shown here is derived from an EMBL/GenBank/DDBJ whole genome shotgun (WGS) entry which is preliminary data.</text>
</comment>
<reference evidence="3 4" key="1">
    <citation type="submission" date="2017-10" db="EMBL/GenBank/DDBJ databases">
        <title>Sequencing the genomes of 1000 actinobacteria strains.</title>
        <authorList>
            <person name="Klenk H.-P."/>
        </authorList>
    </citation>
    <scope>NUCLEOTIDE SEQUENCE [LARGE SCALE GENOMIC DNA]</scope>
    <source>
        <strain evidence="3 4">DSM 21838</strain>
    </source>
</reference>
<dbReference type="InterPro" id="IPR036291">
    <property type="entry name" value="NAD(P)-bd_dom_sf"/>
</dbReference>
<keyword evidence="4" id="KW-1185">Reference proteome</keyword>
<dbReference type="InterPro" id="IPR050721">
    <property type="entry name" value="Trk_Ktr_HKT_K-transport"/>
</dbReference>
<gene>
    <name evidence="3" type="ORF">ATJ97_0375</name>
</gene>
<dbReference type="InterPro" id="IPR036721">
    <property type="entry name" value="RCK_C_sf"/>
</dbReference>
<evidence type="ECO:0000313" key="4">
    <source>
        <dbReference type="Proteomes" id="UP000222106"/>
    </source>
</evidence>
<dbReference type="PROSITE" id="PS51201">
    <property type="entry name" value="RCK_N"/>
    <property type="match status" value="1"/>
</dbReference>
<dbReference type="Gene3D" id="3.40.50.720">
    <property type="entry name" value="NAD(P)-binding Rossmann-like Domain"/>
    <property type="match status" value="1"/>
</dbReference>
<evidence type="ECO:0000259" key="2">
    <source>
        <dbReference type="PROSITE" id="PS51202"/>
    </source>
</evidence>
<evidence type="ECO:0000313" key="3">
    <source>
        <dbReference type="EMBL" id="PFG37911.1"/>
    </source>
</evidence>
<feature type="domain" description="RCK N-terminal" evidence="1">
    <location>
        <begin position="1"/>
        <end position="113"/>
    </location>
</feature>
<dbReference type="PANTHER" id="PTHR43833:SF8">
    <property type="entry name" value="TRK SYSTEM POTASSIUM UPTAKE PROTEIN TRKA"/>
    <property type="match status" value="1"/>
</dbReference>
<dbReference type="SUPFAM" id="SSF51735">
    <property type="entry name" value="NAD(P)-binding Rossmann-fold domains"/>
    <property type="match status" value="1"/>
</dbReference>
<feature type="domain" description="RCK C-terminal" evidence="2">
    <location>
        <begin position="129"/>
        <end position="210"/>
    </location>
</feature>
<proteinExistence type="predicted"/>
<dbReference type="RefSeq" id="WP_211287292.1">
    <property type="nucleotide sequence ID" value="NZ_PDJI01000004.1"/>
</dbReference>
<evidence type="ECO:0000259" key="1">
    <source>
        <dbReference type="PROSITE" id="PS51201"/>
    </source>
</evidence>
<dbReference type="GO" id="GO:0006813">
    <property type="term" value="P:potassium ion transport"/>
    <property type="evidence" value="ECO:0007669"/>
    <property type="project" value="InterPro"/>
</dbReference>
<name>A0A2A9EHB3_9MICO</name>
<dbReference type="PANTHER" id="PTHR43833">
    <property type="entry name" value="POTASSIUM CHANNEL PROTEIN 2-RELATED-RELATED"/>
    <property type="match status" value="1"/>
</dbReference>
<dbReference type="SUPFAM" id="SSF116726">
    <property type="entry name" value="TrkA C-terminal domain-like"/>
    <property type="match status" value="1"/>
</dbReference>
<sequence length="217" mass="23379">MGCGRVGASLAEQLEASGHSVAVVDQNPDAFRRLPADFGGRRVTGLGFDRDALAQAGIEDAHAFAAVSNGDNSNIIAARVAREVFGVGKVVARIYDPRRAEVYQRLGIPTVATVRWTADQVLRRMLPMGASSEYQDPSSSVSLVRLDPHTGWVGQEVERVEERTGARVAYLTRLGRGMVPPPRTIVQENDVVHLMVATDRVGAAQRVLAGPPGREED</sequence>
<dbReference type="GO" id="GO:0008324">
    <property type="term" value="F:monoatomic cation transmembrane transporter activity"/>
    <property type="evidence" value="ECO:0007669"/>
    <property type="project" value="InterPro"/>
</dbReference>
<protein>
    <submittedName>
        <fullName evidence="3">Trk system potassium uptake protein TrkA</fullName>
    </submittedName>
</protein>